<dbReference type="EMBL" id="JABSTQ010011589">
    <property type="protein sequence ID" value="KAG0409809.1"/>
    <property type="molecule type" value="Genomic_DNA"/>
</dbReference>
<comment type="caution">
    <text evidence="1">The sequence shown here is derived from an EMBL/GenBank/DDBJ whole genome shotgun (WGS) entry which is preliminary data.</text>
</comment>
<accession>A0AC60NRU8</accession>
<evidence type="ECO:0000313" key="2">
    <source>
        <dbReference type="Proteomes" id="UP000805193"/>
    </source>
</evidence>
<proteinExistence type="predicted"/>
<sequence length="78" mass="8237">MLRLGVYADKHHQSFAPSNIIYHVEMRSIFLCAIGVGGSCCCPYWGAGAPRAAAKISGETWPALDSERSAGPLLTASA</sequence>
<evidence type="ECO:0000313" key="1">
    <source>
        <dbReference type="EMBL" id="KAG0409809.1"/>
    </source>
</evidence>
<gene>
    <name evidence="1" type="ORF">HPB47_013067</name>
</gene>
<protein>
    <submittedName>
        <fullName evidence="1">Uncharacterized protein</fullName>
    </submittedName>
</protein>
<dbReference type="Proteomes" id="UP000805193">
    <property type="component" value="Unassembled WGS sequence"/>
</dbReference>
<organism evidence="1 2">
    <name type="scientific">Ixodes persulcatus</name>
    <name type="common">Taiga tick</name>
    <dbReference type="NCBI Taxonomy" id="34615"/>
    <lineage>
        <taxon>Eukaryota</taxon>
        <taxon>Metazoa</taxon>
        <taxon>Ecdysozoa</taxon>
        <taxon>Arthropoda</taxon>
        <taxon>Chelicerata</taxon>
        <taxon>Arachnida</taxon>
        <taxon>Acari</taxon>
        <taxon>Parasitiformes</taxon>
        <taxon>Ixodida</taxon>
        <taxon>Ixodoidea</taxon>
        <taxon>Ixodidae</taxon>
        <taxon>Ixodinae</taxon>
        <taxon>Ixodes</taxon>
    </lineage>
</organism>
<keyword evidence="2" id="KW-1185">Reference proteome</keyword>
<name>A0AC60NRU8_IXOPE</name>
<reference evidence="1 2" key="1">
    <citation type="journal article" date="2020" name="Cell">
        <title>Large-Scale Comparative Analyses of Tick Genomes Elucidate Their Genetic Diversity and Vector Capacities.</title>
        <authorList>
            <consortium name="Tick Genome and Microbiome Consortium (TIGMIC)"/>
            <person name="Jia N."/>
            <person name="Wang J."/>
            <person name="Shi W."/>
            <person name="Du L."/>
            <person name="Sun Y."/>
            <person name="Zhan W."/>
            <person name="Jiang J.F."/>
            <person name="Wang Q."/>
            <person name="Zhang B."/>
            <person name="Ji P."/>
            <person name="Bell-Sakyi L."/>
            <person name="Cui X.M."/>
            <person name="Yuan T.T."/>
            <person name="Jiang B.G."/>
            <person name="Yang W.F."/>
            <person name="Lam T.T."/>
            <person name="Chang Q.C."/>
            <person name="Ding S.J."/>
            <person name="Wang X.J."/>
            <person name="Zhu J.G."/>
            <person name="Ruan X.D."/>
            <person name="Zhao L."/>
            <person name="Wei J.T."/>
            <person name="Ye R.Z."/>
            <person name="Que T.C."/>
            <person name="Du C.H."/>
            <person name="Zhou Y.H."/>
            <person name="Cheng J.X."/>
            <person name="Dai P.F."/>
            <person name="Guo W.B."/>
            <person name="Han X.H."/>
            <person name="Huang E.J."/>
            <person name="Li L.F."/>
            <person name="Wei W."/>
            <person name="Gao Y.C."/>
            <person name="Liu J.Z."/>
            <person name="Shao H.Z."/>
            <person name="Wang X."/>
            <person name="Wang C.C."/>
            <person name="Yang T.C."/>
            <person name="Huo Q.B."/>
            <person name="Li W."/>
            <person name="Chen H.Y."/>
            <person name="Chen S.E."/>
            <person name="Zhou L.G."/>
            <person name="Ni X.B."/>
            <person name="Tian J.H."/>
            <person name="Sheng Y."/>
            <person name="Liu T."/>
            <person name="Pan Y.S."/>
            <person name="Xia L.Y."/>
            <person name="Li J."/>
            <person name="Zhao F."/>
            <person name="Cao W.C."/>
        </authorList>
    </citation>
    <scope>NUCLEOTIDE SEQUENCE [LARGE SCALE GENOMIC DNA]</scope>
    <source>
        <strain evidence="1">Iper-2018</strain>
    </source>
</reference>